<evidence type="ECO:0000256" key="2">
    <source>
        <dbReference type="PIRSR" id="PIRSR601501-1"/>
    </source>
</evidence>
<dbReference type="InterPro" id="IPR018194">
    <property type="entry name" value="Ni-dep_hyd_lsu_Ni_BS"/>
</dbReference>
<dbReference type="PANTHER" id="PTHR43600">
    <property type="entry name" value="COENZYME F420 HYDROGENASE, SUBUNIT ALPHA"/>
    <property type="match status" value="1"/>
</dbReference>
<feature type="binding site" evidence="2">
    <location>
        <position position="415"/>
    </location>
    <ligand>
        <name>Mg(2+)</name>
        <dbReference type="ChEBI" id="CHEBI:18420"/>
    </ligand>
</feature>
<evidence type="ECO:0000256" key="1">
    <source>
        <dbReference type="ARBA" id="ARBA00023002"/>
    </source>
</evidence>
<feature type="binding site" evidence="2">
    <location>
        <position position="60"/>
    </location>
    <ligand>
        <name>Ni(2+)</name>
        <dbReference type="ChEBI" id="CHEBI:49786"/>
    </ligand>
</feature>
<keyword evidence="2" id="KW-0479">Metal-binding</keyword>
<dbReference type="AlphaFoldDB" id="A0A7C4NLY8"/>
<dbReference type="SUPFAM" id="SSF56762">
    <property type="entry name" value="HydB/Nqo4-like"/>
    <property type="match status" value="1"/>
</dbReference>
<dbReference type="GO" id="GO:0008901">
    <property type="term" value="F:ferredoxin hydrogenase activity"/>
    <property type="evidence" value="ECO:0007669"/>
    <property type="project" value="InterPro"/>
</dbReference>
<dbReference type="InterPro" id="IPR001501">
    <property type="entry name" value="Ni-dep_hyd_lsu"/>
</dbReference>
<accession>A0A7C4NLY8</accession>
<keyword evidence="2" id="KW-0460">Magnesium</keyword>
<feature type="binding site" evidence="2">
    <location>
        <position position="38"/>
    </location>
    <ligand>
        <name>Mg(2+)</name>
        <dbReference type="ChEBI" id="CHEBI:18420"/>
    </ligand>
</feature>
<dbReference type="EMBL" id="DTCK01000039">
    <property type="protein sequence ID" value="HGQ36253.1"/>
    <property type="molecule type" value="Genomic_DNA"/>
</dbReference>
<protein>
    <recommendedName>
        <fullName evidence="5">Ni/Fe hydrogenase subunit alpha</fullName>
    </recommendedName>
</protein>
<organism evidence="4">
    <name type="scientific">Ignisphaera aggregans</name>
    <dbReference type="NCBI Taxonomy" id="334771"/>
    <lineage>
        <taxon>Archaea</taxon>
        <taxon>Thermoproteota</taxon>
        <taxon>Thermoprotei</taxon>
        <taxon>Desulfurococcales</taxon>
        <taxon>Desulfurococcaceae</taxon>
        <taxon>Ignisphaera</taxon>
    </lineage>
</organism>
<sequence>MSKVLTRIEGEAEVLIIEENNVVSRVVYNVTEAPRFFEYLIKGMELNTVADIVSRICGLCGVSYSLVAAKAFERCLEVDVSEEVELFREALHLVERIKSHIIHVFFLNLPDLVYTGTSIDFTRRNPRLAKAASHLILWSRKAMEMFGGRFHNVVNIRIGGVYKMPSREDVEKLRRSINEAMEMFKLFADFVLSLKNIPEEPQQLSLASLYTENSYPHIGSKIRLEDEIYDIGEFYGKIVEVIQKPYSNALHYRLRSGESYIVGPISRFNNFYSRLTSETREFIESYGWKAPLKNIQQSIVARIAETLEALHVIKNLMENYKYVEPSLEKPQVNQCESLCEAAIEAPRGILYHRYEIDQQGRVVHSNIITPTAQNLAAMEDMATSLLKGHKISEKIVDIAKRIPIAFDPCISCSVHSIPIKIVKEPISSF</sequence>
<comment type="cofactor">
    <cofactor evidence="2">
        <name>Ni(2+)</name>
        <dbReference type="ChEBI" id="CHEBI:49786"/>
    </cofactor>
</comment>
<feature type="binding site" evidence="2">
    <location>
        <position position="57"/>
    </location>
    <ligand>
        <name>Ni(2+)</name>
        <dbReference type="ChEBI" id="CHEBI:49786"/>
    </ligand>
</feature>
<dbReference type="InterPro" id="IPR029014">
    <property type="entry name" value="NiFe-Hase_large"/>
</dbReference>
<keyword evidence="2" id="KW-0408">Iron</keyword>
<gene>
    <name evidence="4" type="ORF">ENU08_02980</name>
    <name evidence="3" type="ORF">ENU41_06220</name>
</gene>
<name>A0A7C4NLY8_9CREN</name>
<evidence type="ECO:0000313" key="3">
    <source>
        <dbReference type="EMBL" id="HGQ36253.1"/>
    </source>
</evidence>
<proteinExistence type="predicted"/>
<dbReference type="PROSITE" id="PS00508">
    <property type="entry name" value="NI_HGENASE_L_2"/>
    <property type="match status" value="1"/>
</dbReference>
<reference evidence="4" key="1">
    <citation type="journal article" date="2020" name="mSystems">
        <title>Genome- and Community-Level Interaction Insights into Carbon Utilization and Element Cycling Functions of Hydrothermarchaeota in Hydrothermal Sediment.</title>
        <authorList>
            <person name="Zhou Z."/>
            <person name="Liu Y."/>
            <person name="Xu W."/>
            <person name="Pan J."/>
            <person name="Luo Z.H."/>
            <person name="Li M."/>
        </authorList>
    </citation>
    <scope>NUCLEOTIDE SEQUENCE [LARGE SCALE GENOMIC DNA]</scope>
    <source>
        <strain evidence="4">SpSt-637</strain>
        <strain evidence="3">SpSt-667</strain>
    </source>
</reference>
<feature type="binding site" evidence="2">
    <location>
        <position position="409"/>
    </location>
    <ligand>
        <name>Ni(2+)</name>
        <dbReference type="ChEBI" id="CHEBI:49786"/>
    </ligand>
</feature>
<dbReference type="PANTHER" id="PTHR43600:SF4">
    <property type="entry name" value="CYTOSOLIC NIFE-HYDROGENASE, ALPHA SUBUNIT"/>
    <property type="match status" value="1"/>
</dbReference>
<comment type="cofactor">
    <cofactor evidence="2">
        <name>Fe cation</name>
        <dbReference type="ChEBI" id="CHEBI:24875"/>
    </cofactor>
</comment>
<keyword evidence="2" id="KW-0533">Nickel</keyword>
<comment type="caution">
    <text evidence="4">The sequence shown here is derived from an EMBL/GenBank/DDBJ whole genome shotgun (WGS) entry which is preliminary data.</text>
</comment>
<dbReference type="EMBL" id="DTBD01000022">
    <property type="protein sequence ID" value="HGQ64186.1"/>
    <property type="molecule type" value="Genomic_DNA"/>
</dbReference>
<feature type="binding site" evidence="2">
    <location>
        <position position="60"/>
    </location>
    <ligand>
        <name>Fe cation</name>
        <dbReference type="ChEBI" id="CHEBI:24875"/>
    </ligand>
</feature>
<evidence type="ECO:0008006" key="5">
    <source>
        <dbReference type="Google" id="ProtNLM"/>
    </source>
</evidence>
<evidence type="ECO:0000313" key="4">
    <source>
        <dbReference type="EMBL" id="HGQ64186.1"/>
    </source>
</evidence>
<feature type="binding site" evidence="2">
    <location>
        <position position="412"/>
    </location>
    <ligand>
        <name>Fe cation</name>
        <dbReference type="ChEBI" id="CHEBI:24875"/>
    </ligand>
</feature>
<feature type="binding site" evidence="2">
    <location>
        <position position="367"/>
    </location>
    <ligand>
        <name>Mg(2+)</name>
        <dbReference type="ChEBI" id="CHEBI:18420"/>
    </ligand>
</feature>
<dbReference type="Gene3D" id="1.10.645.10">
    <property type="entry name" value="Cytochrome-c3 Hydrogenase, chain B"/>
    <property type="match status" value="1"/>
</dbReference>
<dbReference type="Pfam" id="PF00374">
    <property type="entry name" value="NiFeSe_Hases"/>
    <property type="match status" value="2"/>
</dbReference>
<keyword evidence="1" id="KW-0560">Oxidoreductase</keyword>
<dbReference type="GO" id="GO:0016151">
    <property type="term" value="F:nickel cation binding"/>
    <property type="evidence" value="ECO:0007669"/>
    <property type="project" value="InterPro"/>
</dbReference>